<organism evidence="1 2">
    <name type="scientific">Streptomyces albiflavescens</name>
    <dbReference type="NCBI Taxonomy" id="1623582"/>
    <lineage>
        <taxon>Bacteria</taxon>
        <taxon>Bacillati</taxon>
        <taxon>Actinomycetota</taxon>
        <taxon>Actinomycetes</taxon>
        <taxon>Kitasatosporales</taxon>
        <taxon>Streptomycetaceae</taxon>
        <taxon>Streptomyces</taxon>
    </lineage>
</organism>
<protein>
    <submittedName>
        <fullName evidence="1">Uncharacterized protein</fullName>
    </submittedName>
</protein>
<dbReference type="Proteomes" id="UP000600365">
    <property type="component" value="Unassembled WGS sequence"/>
</dbReference>
<name>A0A917XUQ7_9ACTN</name>
<dbReference type="EMBL" id="BMMM01000002">
    <property type="protein sequence ID" value="GGN54717.1"/>
    <property type="molecule type" value="Genomic_DNA"/>
</dbReference>
<sequence>MVAGVLVPGCGPIRDLAGDKDKAPASLSLALRLRGSMWRFSEAVLIIAGGYESCTAFGVSRIGCCALVMPAPQSSLPPRVSCRRADIPICFRKPPKLGILRMW</sequence>
<dbReference type="AlphaFoldDB" id="A0A917XUQ7"/>
<evidence type="ECO:0000313" key="2">
    <source>
        <dbReference type="Proteomes" id="UP000600365"/>
    </source>
</evidence>
<comment type="caution">
    <text evidence="1">The sequence shown here is derived from an EMBL/GenBank/DDBJ whole genome shotgun (WGS) entry which is preliminary data.</text>
</comment>
<keyword evidence="2" id="KW-1185">Reference proteome</keyword>
<evidence type="ECO:0000313" key="1">
    <source>
        <dbReference type="EMBL" id="GGN54717.1"/>
    </source>
</evidence>
<accession>A0A917XUQ7</accession>
<gene>
    <name evidence="1" type="ORF">GCM10011579_014070</name>
</gene>
<proteinExistence type="predicted"/>
<reference evidence="1 2" key="1">
    <citation type="journal article" date="2014" name="Int. J. Syst. Evol. Microbiol.">
        <title>Complete genome sequence of Corynebacterium casei LMG S-19264T (=DSM 44701T), isolated from a smear-ripened cheese.</title>
        <authorList>
            <consortium name="US DOE Joint Genome Institute (JGI-PGF)"/>
            <person name="Walter F."/>
            <person name="Albersmeier A."/>
            <person name="Kalinowski J."/>
            <person name="Ruckert C."/>
        </authorList>
    </citation>
    <scope>NUCLEOTIDE SEQUENCE [LARGE SCALE GENOMIC DNA]</scope>
    <source>
        <strain evidence="1 2">CGMCC 4.7111</strain>
    </source>
</reference>